<dbReference type="EMBL" id="LXQA011127758">
    <property type="protein sequence ID" value="MCI85957.1"/>
    <property type="molecule type" value="Genomic_DNA"/>
</dbReference>
<name>A0A392VDL7_9FABA</name>
<dbReference type="AlphaFoldDB" id="A0A392VDL7"/>
<feature type="compositionally biased region" description="Acidic residues" evidence="1">
    <location>
        <begin position="34"/>
        <end position="43"/>
    </location>
</feature>
<evidence type="ECO:0000256" key="1">
    <source>
        <dbReference type="SAM" id="MobiDB-lite"/>
    </source>
</evidence>
<keyword evidence="3" id="KW-1185">Reference proteome</keyword>
<protein>
    <submittedName>
        <fullName evidence="2">Uncharacterized protein</fullName>
    </submittedName>
</protein>
<dbReference type="Proteomes" id="UP000265520">
    <property type="component" value="Unassembled WGS sequence"/>
</dbReference>
<feature type="compositionally biased region" description="Basic and acidic residues" evidence="1">
    <location>
        <begin position="10"/>
        <end position="23"/>
    </location>
</feature>
<evidence type="ECO:0000313" key="3">
    <source>
        <dbReference type="Proteomes" id="UP000265520"/>
    </source>
</evidence>
<organism evidence="2 3">
    <name type="scientific">Trifolium medium</name>
    <dbReference type="NCBI Taxonomy" id="97028"/>
    <lineage>
        <taxon>Eukaryota</taxon>
        <taxon>Viridiplantae</taxon>
        <taxon>Streptophyta</taxon>
        <taxon>Embryophyta</taxon>
        <taxon>Tracheophyta</taxon>
        <taxon>Spermatophyta</taxon>
        <taxon>Magnoliopsida</taxon>
        <taxon>eudicotyledons</taxon>
        <taxon>Gunneridae</taxon>
        <taxon>Pentapetalae</taxon>
        <taxon>rosids</taxon>
        <taxon>fabids</taxon>
        <taxon>Fabales</taxon>
        <taxon>Fabaceae</taxon>
        <taxon>Papilionoideae</taxon>
        <taxon>50 kb inversion clade</taxon>
        <taxon>NPAAA clade</taxon>
        <taxon>Hologalegina</taxon>
        <taxon>IRL clade</taxon>
        <taxon>Trifolieae</taxon>
        <taxon>Trifolium</taxon>
    </lineage>
</organism>
<feature type="region of interest" description="Disordered" evidence="1">
    <location>
        <begin position="1"/>
        <end position="70"/>
    </location>
</feature>
<reference evidence="2 3" key="1">
    <citation type="journal article" date="2018" name="Front. Plant Sci.">
        <title>Red Clover (Trifolium pratense) and Zigzag Clover (T. medium) - A Picture of Genomic Similarities and Differences.</title>
        <authorList>
            <person name="Dluhosova J."/>
            <person name="Istvanek J."/>
            <person name="Nedelnik J."/>
            <person name="Repkova J."/>
        </authorList>
    </citation>
    <scope>NUCLEOTIDE SEQUENCE [LARGE SCALE GENOMIC DNA]</scope>
    <source>
        <strain evidence="3">cv. 10/8</strain>
        <tissue evidence="2">Leaf</tissue>
    </source>
</reference>
<evidence type="ECO:0000313" key="2">
    <source>
        <dbReference type="EMBL" id="MCI85957.1"/>
    </source>
</evidence>
<accession>A0A392VDL7</accession>
<feature type="non-terminal residue" evidence="2">
    <location>
        <position position="1"/>
    </location>
</feature>
<feature type="compositionally biased region" description="Basic and acidic residues" evidence="1">
    <location>
        <begin position="44"/>
        <end position="70"/>
    </location>
</feature>
<proteinExistence type="predicted"/>
<comment type="caution">
    <text evidence="2">The sequence shown here is derived from an EMBL/GenBank/DDBJ whole genome shotgun (WGS) entry which is preliminary data.</text>
</comment>
<sequence>QSKVQKKLKFKQEESSDSEKTDSDYAEFLKTYDPNEEDTGSEEEVTRKLPKTKESKKEDSKLPESDQASK</sequence>